<accession>A0ABQ8FIK6</accession>
<proteinExistence type="predicted"/>
<feature type="transmembrane region" description="Helical" evidence="2">
    <location>
        <begin position="29"/>
        <end position="51"/>
    </location>
</feature>
<evidence type="ECO:0000313" key="3">
    <source>
        <dbReference type="EMBL" id="KAH6598279.1"/>
    </source>
</evidence>
<evidence type="ECO:0000256" key="1">
    <source>
        <dbReference type="SAM" id="MobiDB-lite"/>
    </source>
</evidence>
<sequence>MLAAGSLSQDTGASGKLFKRRTNRAKKGIHALVLTSGAISTVAFPSFFSFLPFQAVNISKIPTRQDGFNAAARGGVKDTGKSHSSTNTIPLRRVASLSVLAPSSLLAPSSIGMMPTSAKAPMSRSAIITRTPKEIEADDEEEDFEAFEAECDKLVQVIDGMHGGFVAPAAEELEAVLHGSFPLIQGTHHLPLLPTQTDFSECLDTNSNPTVEEKNMARRVQSTPGMLSVGTLDPTRATPAHYGHPHPSAMMSKKESISKISTSFFHASVQARAKARLNRDHRCDVPIDSAHVSPPPLFESWDDDFRTPDDGDDDTSDVNQSWGMGGLIVPKRVDRHQSRLQRDRFSIRDFALHIQDLRLIFQEVTKTMNRTSQKTSGDYVEHSPSVLRVIETAQVLLDVAEHADEPTADLFDLESSPSPTDSEFPTKDSARKITPRHIKVLIDLIVKGVPAYINGPDTELNDSDVPDAPLGVDERAALECVNKLVRDQVLVFESSLLGVLNSRMVPLKICLRSYAGVSGELGAPMGNCMNLPLSV</sequence>
<reference evidence="3 4" key="1">
    <citation type="submission" date="2021-02" db="EMBL/GenBank/DDBJ databases">
        <title>Variation within the Batrachochytrium salamandrivorans European outbreak.</title>
        <authorList>
            <person name="Kelly M."/>
            <person name="Pasmans F."/>
            <person name="Shea T.P."/>
            <person name="Munoz J.F."/>
            <person name="Carranza S."/>
            <person name="Cuomo C.A."/>
            <person name="Martel A."/>
        </authorList>
    </citation>
    <scope>NUCLEOTIDE SEQUENCE [LARGE SCALE GENOMIC DNA]</scope>
    <source>
        <strain evidence="3 4">AMFP18/2</strain>
    </source>
</reference>
<dbReference type="Proteomes" id="UP001648503">
    <property type="component" value="Unassembled WGS sequence"/>
</dbReference>
<feature type="region of interest" description="Disordered" evidence="1">
    <location>
        <begin position="304"/>
        <end position="323"/>
    </location>
</feature>
<keyword evidence="2" id="KW-0472">Membrane</keyword>
<evidence type="ECO:0000313" key="4">
    <source>
        <dbReference type="Proteomes" id="UP001648503"/>
    </source>
</evidence>
<feature type="region of interest" description="Disordered" evidence="1">
    <location>
        <begin position="410"/>
        <end position="429"/>
    </location>
</feature>
<dbReference type="EMBL" id="JAFCIX010000114">
    <property type="protein sequence ID" value="KAH6598279.1"/>
    <property type="molecule type" value="Genomic_DNA"/>
</dbReference>
<comment type="caution">
    <text evidence="3">The sequence shown here is derived from an EMBL/GenBank/DDBJ whole genome shotgun (WGS) entry which is preliminary data.</text>
</comment>
<name>A0ABQ8FIK6_9FUNG</name>
<protein>
    <submittedName>
        <fullName evidence="3">Uncharacterized protein</fullName>
    </submittedName>
</protein>
<keyword evidence="4" id="KW-1185">Reference proteome</keyword>
<keyword evidence="2" id="KW-1133">Transmembrane helix</keyword>
<keyword evidence="2" id="KW-0812">Transmembrane</keyword>
<organism evidence="3 4">
    <name type="scientific">Batrachochytrium salamandrivorans</name>
    <dbReference type="NCBI Taxonomy" id="1357716"/>
    <lineage>
        <taxon>Eukaryota</taxon>
        <taxon>Fungi</taxon>
        <taxon>Fungi incertae sedis</taxon>
        <taxon>Chytridiomycota</taxon>
        <taxon>Chytridiomycota incertae sedis</taxon>
        <taxon>Chytridiomycetes</taxon>
        <taxon>Rhizophydiales</taxon>
        <taxon>Rhizophydiales incertae sedis</taxon>
        <taxon>Batrachochytrium</taxon>
    </lineage>
</organism>
<evidence type="ECO:0000256" key="2">
    <source>
        <dbReference type="SAM" id="Phobius"/>
    </source>
</evidence>
<gene>
    <name evidence="3" type="ORF">BASA50_003893</name>
</gene>